<sequence length="94" mass="10487">MSKTLKVAAFRAEADHLFRLANVDYHACVGAHELDNWRAVAGRVLAEVEHCECKRATPYDLEQFRKAVEAVKERITQAVERGQAKAANDSLFSG</sequence>
<accession>A0A515HKA8</accession>
<evidence type="ECO:0000313" key="1">
    <source>
        <dbReference type="EMBL" id="QDL89866.1"/>
    </source>
</evidence>
<organism evidence="1">
    <name type="scientific">Sym plasmid</name>
    <dbReference type="NCBI Taxonomy" id="28430"/>
    <lineage>
        <taxon>other sequences</taxon>
        <taxon>plasmids</taxon>
    </lineage>
</organism>
<protein>
    <submittedName>
        <fullName evidence="1">Uncharacterized protein</fullName>
    </submittedName>
</protein>
<reference evidence="1" key="1">
    <citation type="submission" date="2018-05" db="EMBL/GenBank/DDBJ databases">
        <title>Plant species dependent abundance and diversity of IncP-1 plasmids in the rhizosphere - sequence analysis provides new insights into the role as efficient and dynamic means for rapid bacterial adaptation.</title>
        <authorList>
            <person name="Nour E."/>
            <person name="Shintani M."/>
            <person name="Elsayed T."/>
            <person name="Blau K."/>
            <person name="Jechalke S."/>
            <person name="Sproeer C."/>
            <person name="Bunk B."/>
            <person name="Overmann J."/>
            <person name="Smalla K."/>
        </authorList>
    </citation>
    <scope>NUCLEOTIDE SEQUENCE</scope>
    <source>
        <plasmid evidence="1">pTT60</plasmid>
    </source>
</reference>
<geneLocation type="plasmid" evidence="1">
    <name>pTT60</name>
</geneLocation>
<name>A0A515HKA8_9ZZZZ</name>
<proteinExistence type="predicted"/>
<dbReference type="AlphaFoldDB" id="A0A515HKA8"/>
<dbReference type="EMBL" id="MH392246">
    <property type="protein sequence ID" value="QDL89866.1"/>
    <property type="molecule type" value="Genomic_DNA"/>
</dbReference>
<gene>
    <name evidence="1" type="ORF">pTT60_00002</name>
</gene>
<keyword evidence="1" id="KW-0614">Plasmid</keyword>